<organism evidence="3 4">
    <name type="scientific">Natronoarchaeum philippinense</name>
    <dbReference type="NCBI Taxonomy" id="558529"/>
    <lineage>
        <taxon>Archaea</taxon>
        <taxon>Methanobacteriati</taxon>
        <taxon>Methanobacteriota</taxon>
        <taxon>Stenosarchaea group</taxon>
        <taxon>Halobacteria</taxon>
        <taxon>Halobacteriales</taxon>
        <taxon>Natronoarchaeaceae</taxon>
    </lineage>
</organism>
<feature type="transmembrane region" description="Helical" evidence="1">
    <location>
        <begin position="21"/>
        <end position="41"/>
    </location>
</feature>
<evidence type="ECO:0000313" key="4">
    <source>
        <dbReference type="Proteomes" id="UP000219453"/>
    </source>
</evidence>
<feature type="transmembrane region" description="Helical" evidence="1">
    <location>
        <begin position="125"/>
        <end position="147"/>
    </location>
</feature>
<proteinExistence type="predicted"/>
<dbReference type="PIRSF" id="PIRSF018671">
    <property type="entry name" value="UCP018671"/>
    <property type="match status" value="1"/>
</dbReference>
<dbReference type="RefSeq" id="WP_097009719.1">
    <property type="nucleotide sequence ID" value="NZ_OBEJ01000004.1"/>
</dbReference>
<keyword evidence="1" id="KW-0812">Transmembrane</keyword>
<keyword evidence="1" id="KW-0472">Membrane</keyword>
<feature type="domain" description="DUF1616" evidence="2">
    <location>
        <begin position="32"/>
        <end position="337"/>
    </location>
</feature>
<sequence>MTHGDVETGWRARLRRSAQSVALDGAAIAGYLSMVAAWLYLFDPGGVLRSLLGVPLALFLPGYAAVAAAFPSNGSQNNRHETATPNGLVADGVPGWYERLALSLAVSLALLPLLGLVLASTRWGFSTRAVLVSLGGLTVLGMFVAVLRRAQLPAQAQFRVPIDTASTDAYRGLFAPETRFDGALNVVLILSIVVATSAVGYALIAPQSGGGGSTNFQLLTENESGELVASGYPDSIPPGGSADMVVAVTNSGDEQREYTVVVETHRVAETNGSLEVLERAELTRLEMTAAPGSTARTPHTISPSLTGETLRINYYLYQGDAPDDADAESADQHLWITVNGSAGGA</sequence>
<protein>
    <submittedName>
        <fullName evidence="3">Uncharacterized membrane protein</fullName>
    </submittedName>
</protein>
<dbReference type="InterPro" id="IPR011674">
    <property type="entry name" value="DUF1616"/>
</dbReference>
<evidence type="ECO:0000256" key="1">
    <source>
        <dbReference type="SAM" id="Phobius"/>
    </source>
</evidence>
<dbReference type="InterPro" id="IPR014495">
    <property type="entry name" value="UCP018671"/>
</dbReference>
<keyword evidence="1" id="KW-1133">Transmembrane helix</keyword>
<feature type="transmembrane region" description="Helical" evidence="1">
    <location>
        <begin position="47"/>
        <end position="70"/>
    </location>
</feature>
<dbReference type="EMBL" id="OBEJ01000004">
    <property type="protein sequence ID" value="SNZ16929.1"/>
    <property type="molecule type" value="Genomic_DNA"/>
</dbReference>
<dbReference type="AlphaFoldDB" id="A0A285P5A2"/>
<feature type="transmembrane region" description="Helical" evidence="1">
    <location>
        <begin position="183"/>
        <end position="204"/>
    </location>
</feature>
<evidence type="ECO:0000313" key="3">
    <source>
        <dbReference type="EMBL" id="SNZ16929.1"/>
    </source>
</evidence>
<dbReference type="Pfam" id="PF07760">
    <property type="entry name" value="DUF1616"/>
    <property type="match status" value="1"/>
</dbReference>
<gene>
    <name evidence="3" type="ORF">SAMN06269185_2817</name>
</gene>
<accession>A0A285P5A2</accession>
<dbReference type="OrthoDB" id="82282at2157"/>
<keyword evidence="4" id="KW-1185">Reference proteome</keyword>
<name>A0A285P5A2_NATPI</name>
<dbReference type="Proteomes" id="UP000219453">
    <property type="component" value="Unassembled WGS sequence"/>
</dbReference>
<evidence type="ECO:0000259" key="2">
    <source>
        <dbReference type="Pfam" id="PF07760"/>
    </source>
</evidence>
<reference evidence="3 4" key="1">
    <citation type="submission" date="2017-09" db="EMBL/GenBank/DDBJ databases">
        <authorList>
            <person name="Ehlers B."/>
            <person name="Leendertz F.H."/>
        </authorList>
    </citation>
    <scope>NUCLEOTIDE SEQUENCE [LARGE SCALE GENOMIC DNA]</scope>
    <source>
        <strain evidence="3 4">DSM 27208</strain>
    </source>
</reference>
<feature type="transmembrane region" description="Helical" evidence="1">
    <location>
        <begin position="100"/>
        <end position="119"/>
    </location>
</feature>